<feature type="transmembrane region" description="Helical" evidence="1">
    <location>
        <begin position="197"/>
        <end position="214"/>
    </location>
</feature>
<dbReference type="RefSeq" id="WP_241767277.1">
    <property type="nucleotide sequence ID" value="NZ_JYGT01000007.1"/>
</dbReference>
<name>A0A0F2E3L4_9STRE</name>
<accession>A0A0F2E3L4</accession>
<keyword evidence="1" id="KW-0812">Transmembrane</keyword>
<feature type="transmembrane region" description="Helical" evidence="1">
    <location>
        <begin position="171"/>
        <end position="191"/>
    </location>
</feature>
<evidence type="ECO:0000313" key="3">
    <source>
        <dbReference type="Proteomes" id="UP000033489"/>
    </source>
</evidence>
<dbReference type="EMBL" id="JYGT01000007">
    <property type="protein sequence ID" value="KJQ76401.1"/>
    <property type="molecule type" value="Genomic_DNA"/>
</dbReference>
<dbReference type="Proteomes" id="UP000033489">
    <property type="component" value="Unassembled WGS sequence"/>
</dbReference>
<feature type="transmembrane region" description="Helical" evidence="1">
    <location>
        <begin position="16"/>
        <end position="33"/>
    </location>
</feature>
<feature type="transmembrane region" description="Helical" evidence="1">
    <location>
        <begin position="85"/>
        <end position="108"/>
    </location>
</feature>
<reference evidence="2 3" key="1">
    <citation type="submission" date="2015-02" db="EMBL/GenBank/DDBJ databases">
        <title>Evolution of amylase-binding proteins of oral streptococcal species.</title>
        <authorList>
            <person name="Haase E.M."/>
        </authorList>
    </citation>
    <scope>NUCLEOTIDE SEQUENCE [LARGE SCALE GENOMIC DNA]</scope>
    <source>
        <strain evidence="2 3">UC921A</strain>
    </source>
</reference>
<feature type="transmembrane region" description="Helical" evidence="1">
    <location>
        <begin position="128"/>
        <end position="150"/>
    </location>
</feature>
<evidence type="ECO:0008006" key="4">
    <source>
        <dbReference type="Google" id="ProtNLM"/>
    </source>
</evidence>
<gene>
    <name evidence="2" type="ORF">TZ94_00899</name>
</gene>
<comment type="caution">
    <text evidence="2">The sequence shown here is derived from an EMBL/GenBank/DDBJ whole genome shotgun (WGS) entry which is preliminary data.</text>
</comment>
<evidence type="ECO:0000256" key="1">
    <source>
        <dbReference type="SAM" id="Phobius"/>
    </source>
</evidence>
<dbReference type="AlphaFoldDB" id="A0A0F2E3L4"/>
<feature type="transmembrane region" description="Helical" evidence="1">
    <location>
        <begin position="53"/>
        <end position="73"/>
    </location>
</feature>
<organism evidence="2 3">
    <name type="scientific">Streptococcus infantis</name>
    <dbReference type="NCBI Taxonomy" id="68892"/>
    <lineage>
        <taxon>Bacteria</taxon>
        <taxon>Bacillati</taxon>
        <taxon>Bacillota</taxon>
        <taxon>Bacilli</taxon>
        <taxon>Lactobacillales</taxon>
        <taxon>Streptococcaceae</taxon>
        <taxon>Streptococcus</taxon>
    </lineage>
</organism>
<proteinExistence type="predicted"/>
<dbReference type="PATRIC" id="fig|28037.216.peg.878"/>
<keyword evidence="1" id="KW-0472">Membrane</keyword>
<evidence type="ECO:0000313" key="2">
    <source>
        <dbReference type="EMBL" id="KJQ76401.1"/>
    </source>
</evidence>
<keyword evidence="1" id="KW-1133">Transmembrane helix</keyword>
<protein>
    <recommendedName>
        <fullName evidence="4">CAAX amino terminal protease self-immunity</fullName>
    </recommendedName>
</protein>
<sequence length="235" mass="26817">MMKNTLTDKQKEADSDLNIIAILTILSFIGYILSQKQILDFSHQTEFPVWIRLLFLATLQFCVAGLGTSIVMIRRKESWKQYGLLAKHLLPTIIKTAAICLPLLLFLISRGQIHSYLPFQSILLTREVLASSFPTNILGFLLIGLIWGFWEGFNYVVIANKINCRFPSHQTWLDYGALTCALICLMIHGMISFHLHAILEALSVFILIYGMLVIQKRTGNAWGCIFIFLFIWNAF</sequence>